<dbReference type="EMBL" id="BAABGL010000004">
    <property type="protein sequence ID" value="GAA4387280.1"/>
    <property type="molecule type" value="Genomic_DNA"/>
</dbReference>
<reference evidence="3" key="1">
    <citation type="journal article" date="2019" name="Int. J. Syst. Evol. Microbiol.">
        <title>The Global Catalogue of Microorganisms (GCM) 10K type strain sequencing project: providing services to taxonomists for standard genome sequencing and annotation.</title>
        <authorList>
            <consortium name="The Broad Institute Genomics Platform"/>
            <consortium name="The Broad Institute Genome Sequencing Center for Infectious Disease"/>
            <person name="Wu L."/>
            <person name="Ma J."/>
        </authorList>
    </citation>
    <scope>NUCLEOTIDE SEQUENCE [LARGE SCALE GENOMIC DNA]</scope>
    <source>
        <strain evidence="3">JCM 17808</strain>
    </source>
</reference>
<name>A0ABP8J9F3_9MICO</name>
<sequence>MNRILVALGLLLALLGGAGCGLIDTRPKSTHAEFVQAASALAGVDSVIATGSSEFQLTLDTGAQEAELADTSQALFDLVNGHRYPDGAPTLSVESGVFTGEIGVIRRGAGPGVPQPGPLALEHLPFLHALPAVEEGTLGDGSGASVRLQEGTDMRTWTSDAAAAPRELRLSAHRPMTDDEIRVLPPDDREAAETTDGAAEPDQHSAEPEPPDVSIDLDLSRPDLPADLVRLHDTVESVSATLIDADLSSIDTAPDTALAVPADSDIPAVLAAFEAEYGPDRLDDVRVASAEGLSVGGGEGDVDAFFEARGLLEATGAEVRSMDLRRDSLTARMPDGDTLRDVSAAVSGSDWPLSADTRLSVEHTSHPDDSPYFTAGSWPAHADLLAALWDAGFDSVRMSAGNQLSDFDLRLYRTETQDLTSADSRAALIDVLRKVGWGGRAQISLATGDHLIFWSTADGAAEEPYMALHGADREPTGWAADFLAEWDATAG</sequence>
<organism evidence="2 3">
    <name type="scientific">Brevibacterium pityocampae</name>
    <dbReference type="NCBI Taxonomy" id="506594"/>
    <lineage>
        <taxon>Bacteria</taxon>
        <taxon>Bacillati</taxon>
        <taxon>Actinomycetota</taxon>
        <taxon>Actinomycetes</taxon>
        <taxon>Micrococcales</taxon>
        <taxon>Brevibacteriaceae</taxon>
        <taxon>Brevibacterium</taxon>
    </lineage>
</organism>
<evidence type="ECO:0000256" key="1">
    <source>
        <dbReference type="SAM" id="MobiDB-lite"/>
    </source>
</evidence>
<protein>
    <submittedName>
        <fullName evidence="2">Uncharacterized protein</fullName>
    </submittedName>
</protein>
<feature type="region of interest" description="Disordered" evidence="1">
    <location>
        <begin position="137"/>
        <end position="219"/>
    </location>
</feature>
<evidence type="ECO:0000313" key="2">
    <source>
        <dbReference type="EMBL" id="GAA4387280.1"/>
    </source>
</evidence>
<evidence type="ECO:0000313" key="3">
    <source>
        <dbReference type="Proteomes" id="UP001500642"/>
    </source>
</evidence>
<proteinExistence type="predicted"/>
<comment type="caution">
    <text evidence="2">The sequence shown here is derived from an EMBL/GenBank/DDBJ whole genome shotgun (WGS) entry which is preliminary data.</text>
</comment>
<gene>
    <name evidence="2" type="ORF">GCM10023167_11050</name>
</gene>
<dbReference type="Proteomes" id="UP001500642">
    <property type="component" value="Unassembled WGS sequence"/>
</dbReference>
<keyword evidence="3" id="KW-1185">Reference proteome</keyword>
<dbReference type="PROSITE" id="PS51257">
    <property type="entry name" value="PROKAR_LIPOPROTEIN"/>
    <property type="match status" value="1"/>
</dbReference>
<accession>A0ABP8J9F3</accession>
<feature type="compositionally biased region" description="Basic and acidic residues" evidence="1">
    <location>
        <begin position="166"/>
        <end position="192"/>
    </location>
</feature>
<dbReference type="RefSeq" id="WP_295690040.1">
    <property type="nucleotide sequence ID" value="NZ_BAABGL010000004.1"/>
</dbReference>